<evidence type="ECO:0000313" key="2">
    <source>
        <dbReference type="Proteomes" id="UP001390339"/>
    </source>
</evidence>
<dbReference type="EMBL" id="JAPCWZ010000003">
    <property type="protein sequence ID" value="KAK8875303.1"/>
    <property type="molecule type" value="Genomic_DNA"/>
</dbReference>
<comment type="caution">
    <text evidence="1">The sequence shown here is derived from an EMBL/GenBank/DDBJ whole genome shotgun (WGS) entry which is preliminary data.</text>
</comment>
<proteinExistence type="predicted"/>
<evidence type="ECO:0000313" key="1">
    <source>
        <dbReference type="EMBL" id="KAK8875303.1"/>
    </source>
</evidence>
<name>A0ABR2JD72_9PEZI</name>
<sequence>MSSEVSFPQFTQLPVELQLQILGHYHDNSRRRYHYFQLDTFLPNSDLGLYYEENWYHCTSVSTGQYIDNIATSEDEPAQAQADCIYVNDGLSSEKIGFYTPHRDYNITHAWANPAADIFSFRQVNIDFRQSGSFLGSLKFDPDIRRVDHWFSRVRKLALEVDEATVLSGHALTTFDEHMLDRAHALRIIYVVVDPRYRGLCDCEVEDPPTLVDSFVAPKDYLAEADTECETASLTDSLHSLLHFATRVKGELDSVLRKRAGGRPVEVVTVFRNPDFESSSIL</sequence>
<accession>A0ABR2JD72</accession>
<gene>
    <name evidence="1" type="ORF">PGQ11_005817</name>
</gene>
<keyword evidence="2" id="KW-1185">Reference proteome</keyword>
<dbReference type="Proteomes" id="UP001390339">
    <property type="component" value="Unassembled WGS sequence"/>
</dbReference>
<reference evidence="1 2" key="1">
    <citation type="journal article" date="2024" name="IMA Fungus">
        <title>Apiospora arundinis, a panoply of carbohydrate-active enzymes and secondary metabolites.</title>
        <authorList>
            <person name="Sorensen T."/>
            <person name="Petersen C."/>
            <person name="Muurmann A.T."/>
            <person name="Christiansen J.V."/>
            <person name="Brundto M.L."/>
            <person name="Overgaard C.K."/>
            <person name="Boysen A.T."/>
            <person name="Wollenberg R.D."/>
            <person name="Larsen T.O."/>
            <person name="Sorensen J.L."/>
            <person name="Nielsen K.L."/>
            <person name="Sondergaard T.E."/>
        </authorList>
    </citation>
    <scope>NUCLEOTIDE SEQUENCE [LARGE SCALE GENOMIC DNA]</scope>
    <source>
        <strain evidence="1 2">AAU 773</strain>
    </source>
</reference>
<protein>
    <submittedName>
        <fullName evidence="1">Uncharacterized protein</fullName>
    </submittedName>
</protein>
<organism evidence="1 2">
    <name type="scientific">Apiospora arundinis</name>
    <dbReference type="NCBI Taxonomy" id="335852"/>
    <lineage>
        <taxon>Eukaryota</taxon>
        <taxon>Fungi</taxon>
        <taxon>Dikarya</taxon>
        <taxon>Ascomycota</taxon>
        <taxon>Pezizomycotina</taxon>
        <taxon>Sordariomycetes</taxon>
        <taxon>Xylariomycetidae</taxon>
        <taxon>Amphisphaeriales</taxon>
        <taxon>Apiosporaceae</taxon>
        <taxon>Apiospora</taxon>
    </lineage>
</organism>